<keyword evidence="3" id="KW-0804">Transcription</keyword>
<dbReference type="PANTHER" id="PTHR30136">
    <property type="entry name" value="HELIX-TURN-HELIX TRANSCRIPTIONAL REGULATOR, ICLR FAMILY"/>
    <property type="match status" value="1"/>
</dbReference>
<dbReference type="InterPro" id="IPR029016">
    <property type="entry name" value="GAF-like_dom_sf"/>
</dbReference>
<dbReference type="Pfam" id="PF09339">
    <property type="entry name" value="HTH_IclR"/>
    <property type="match status" value="1"/>
</dbReference>
<dbReference type="Proteomes" id="UP000230842">
    <property type="component" value="Unassembled WGS sequence"/>
</dbReference>
<evidence type="ECO:0000256" key="1">
    <source>
        <dbReference type="ARBA" id="ARBA00023015"/>
    </source>
</evidence>
<feature type="domain" description="IclR-ED" evidence="5">
    <location>
        <begin position="76"/>
        <end position="254"/>
    </location>
</feature>
<dbReference type="InterPro" id="IPR005471">
    <property type="entry name" value="Tscrpt_reg_IclR_N"/>
</dbReference>
<feature type="domain" description="HTH iclR-type" evidence="4">
    <location>
        <begin position="13"/>
        <end position="75"/>
    </location>
</feature>
<dbReference type="EMBL" id="PGEZ01000002">
    <property type="protein sequence ID" value="PJJ54360.1"/>
    <property type="molecule type" value="Genomic_DNA"/>
</dbReference>
<accession>A0A2M9B8T5</accession>
<name>A0A2M9B8T5_9ACTN</name>
<dbReference type="GO" id="GO:0003677">
    <property type="term" value="F:DNA binding"/>
    <property type="evidence" value="ECO:0007669"/>
    <property type="project" value="UniProtKB-KW"/>
</dbReference>
<keyword evidence="2 6" id="KW-0238">DNA-binding</keyword>
<dbReference type="InterPro" id="IPR050707">
    <property type="entry name" value="HTH_MetabolicPath_Reg"/>
</dbReference>
<dbReference type="SUPFAM" id="SSF55781">
    <property type="entry name" value="GAF domain-like"/>
    <property type="match status" value="1"/>
</dbReference>
<gene>
    <name evidence="6" type="ORF">CLV56_3869</name>
</gene>
<dbReference type="SUPFAM" id="SSF46785">
    <property type="entry name" value="Winged helix' DNA-binding domain"/>
    <property type="match status" value="1"/>
</dbReference>
<dbReference type="PANTHER" id="PTHR30136:SF24">
    <property type="entry name" value="HTH-TYPE TRANSCRIPTIONAL REPRESSOR ALLR"/>
    <property type="match status" value="1"/>
</dbReference>
<dbReference type="SMART" id="SM00346">
    <property type="entry name" value="HTH_ICLR"/>
    <property type="match status" value="1"/>
</dbReference>
<comment type="caution">
    <text evidence="6">The sequence shown here is derived from an EMBL/GenBank/DDBJ whole genome shotgun (WGS) entry which is preliminary data.</text>
</comment>
<evidence type="ECO:0000259" key="5">
    <source>
        <dbReference type="PROSITE" id="PS51078"/>
    </source>
</evidence>
<keyword evidence="1" id="KW-0805">Transcription regulation</keyword>
<protein>
    <submittedName>
        <fullName evidence="6">DNA-binding IclR family transcriptional regulator</fullName>
    </submittedName>
</protein>
<dbReference type="InterPro" id="IPR036390">
    <property type="entry name" value="WH_DNA-bd_sf"/>
</dbReference>
<reference evidence="6 7" key="1">
    <citation type="submission" date="2017-11" db="EMBL/GenBank/DDBJ databases">
        <title>Genomic Encyclopedia of Archaeal and Bacterial Type Strains, Phase II (KMG-II): From Individual Species to Whole Genera.</title>
        <authorList>
            <person name="Goeker M."/>
        </authorList>
    </citation>
    <scope>NUCLEOTIDE SEQUENCE [LARGE SCALE GENOMIC DNA]</scope>
    <source>
        <strain evidence="6 7">DSM 27763</strain>
    </source>
</reference>
<evidence type="ECO:0000313" key="7">
    <source>
        <dbReference type="Proteomes" id="UP000230842"/>
    </source>
</evidence>
<dbReference type="AlphaFoldDB" id="A0A2M9B8T5"/>
<evidence type="ECO:0000256" key="2">
    <source>
        <dbReference type="ARBA" id="ARBA00023125"/>
    </source>
</evidence>
<dbReference type="Gene3D" id="1.10.10.10">
    <property type="entry name" value="Winged helix-like DNA-binding domain superfamily/Winged helix DNA-binding domain"/>
    <property type="match status" value="1"/>
</dbReference>
<dbReference type="Pfam" id="PF01614">
    <property type="entry name" value="IclR_C"/>
    <property type="match status" value="1"/>
</dbReference>
<dbReference type="GO" id="GO:0045892">
    <property type="term" value="P:negative regulation of DNA-templated transcription"/>
    <property type="evidence" value="ECO:0007669"/>
    <property type="project" value="TreeGrafter"/>
</dbReference>
<dbReference type="PROSITE" id="PS51078">
    <property type="entry name" value="ICLR_ED"/>
    <property type="match status" value="1"/>
</dbReference>
<proteinExistence type="predicted"/>
<dbReference type="PROSITE" id="PS51077">
    <property type="entry name" value="HTH_ICLR"/>
    <property type="match status" value="1"/>
</dbReference>
<dbReference type="GO" id="GO:0003700">
    <property type="term" value="F:DNA-binding transcription factor activity"/>
    <property type="evidence" value="ECO:0007669"/>
    <property type="project" value="TreeGrafter"/>
</dbReference>
<dbReference type="Gene3D" id="3.30.450.40">
    <property type="match status" value="1"/>
</dbReference>
<organism evidence="6 7">
    <name type="scientific">Mumia flava</name>
    <dbReference type="NCBI Taxonomy" id="1348852"/>
    <lineage>
        <taxon>Bacteria</taxon>
        <taxon>Bacillati</taxon>
        <taxon>Actinomycetota</taxon>
        <taxon>Actinomycetes</taxon>
        <taxon>Propionibacteriales</taxon>
        <taxon>Nocardioidaceae</taxon>
        <taxon>Mumia</taxon>
    </lineage>
</organism>
<evidence type="ECO:0000313" key="6">
    <source>
        <dbReference type="EMBL" id="PJJ54360.1"/>
    </source>
</evidence>
<dbReference type="InterPro" id="IPR014757">
    <property type="entry name" value="Tscrpt_reg_IclR_C"/>
</dbReference>
<sequence length="258" mass="27734">MTPGPSAAPEPPDGVLARAVRILSAFDTRSTALTVSELSRRSGLPLSTTSRMVAELVRHDLLARTDDGRRIRVGVRLWELGSRAAPTRGLREAALPFMEDLHTVVRHHVQLGVLEGHDVLFVERLSARNAVINVTEVAGRLPLHASSSGLVLLAHADTEVQAMVLAGPLRPYTADTITSPDRLRVHLAEIRRTGFVHTPGHIRPAAAGVAVPVRDDRDRVIAALGVVVPNDDTAVRVVPALRAAAQGIQRTMTTPDRA</sequence>
<evidence type="ECO:0000259" key="4">
    <source>
        <dbReference type="PROSITE" id="PS51077"/>
    </source>
</evidence>
<evidence type="ECO:0000256" key="3">
    <source>
        <dbReference type="ARBA" id="ARBA00023163"/>
    </source>
</evidence>
<keyword evidence="7" id="KW-1185">Reference proteome</keyword>
<dbReference type="InterPro" id="IPR036388">
    <property type="entry name" value="WH-like_DNA-bd_sf"/>
</dbReference>
<dbReference type="OrthoDB" id="4068713at2"/>
<dbReference type="RefSeq" id="WP_100415460.1">
    <property type="nucleotide sequence ID" value="NZ_PGEZ01000002.1"/>
</dbReference>